<comment type="caution">
    <text evidence="13">The sequence shown here is derived from an EMBL/GenBank/DDBJ whole genome shotgun (WGS) entry which is preliminary data.</text>
</comment>
<evidence type="ECO:0000256" key="11">
    <source>
        <dbReference type="SAM" id="MobiDB-lite"/>
    </source>
</evidence>
<gene>
    <name evidence="13" type="ORF">PYX00_006039</name>
</gene>
<keyword evidence="8" id="KW-0406">Ion transport</keyword>
<evidence type="ECO:0000256" key="7">
    <source>
        <dbReference type="ARBA" id="ARBA00022989"/>
    </source>
</evidence>
<reference evidence="13" key="1">
    <citation type="journal article" date="2024" name="Gigascience">
        <title>Chromosome-level genome of the poultry shaft louse Menopon gallinae provides insight into the host-switching and adaptive evolution of parasitic lice.</title>
        <authorList>
            <person name="Xu Y."/>
            <person name="Ma L."/>
            <person name="Liu S."/>
            <person name="Liang Y."/>
            <person name="Liu Q."/>
            <person name="He Z."/>
            <person name="Tian L."/>
            <person name="Duan Y."/>
            <person name="Cai W."/>
            <person name="Li H."/>
            <person name="Song F."/>
        </authorList>
    </citation>
    <scope>NUCLEOTIDE SEQUENCE</scope>
    <source>
        <strain evidence="13">Cailab_2023a</strain>
    </source>
</reference>
<keyword evidence="4" id="KW-1003">Cell membrane</keyword>
<comment type="subcellular location">
    <subcellularLocation>
        <location evidence="1">Cell membrane</location>
        <topology evidence="1">Multi-pass membrane protein</topology>
    </subcellularLocation>
</comment>
<evidence type="ECO:0000313" key="13">
    <source>
        <dbReference type="EMBL" id="KAL0273350.1"/>
    </source>
</evidence>
<feature type="transmembrane region" description="Helical" evidence="12">
    <location>
        <begin position="139"/>
        <end position="161"/>
    </location>
</feature>
<sequence>MIEGSGRHVDEAWPDEDNRKMNVSMMDVSSRNWGVYNEQQEADSLNDPTSLNEPISSPESLGTRKLQKRFASGKNFFGHFMTSRGTTPTVEMLDYKEPFSQFWMVLSTLYGQALIIIMLAFCLTEVMDNPVKMLTLQGIFLMYLYVGSIAVIICIYIWVLVDSCSSLNSSDAAGLVPPTITTSIVPDRERELRSMSVTKFGSLKKAHISRDRTSSTSFYLRIGAIAFGLGTLVFNGLEMAMHSMMEGSCLNDVVFVHPILHGLFTFLQMHFLFVNSQVLVERFGLAARFGFMHLTATNLALWIRLIIWESGNEWTYFVHLSQTTKAGIHSSSEIPTPLQLRGFPKFVTRKERDIGFTEVSSSAYQPISDDHISQVVSLHHCLNTNSLGQLWTSSMPFLYPFIIQFSLIAAAVTFVMGQKVAKDRLFFQKQKKAGMIDNKTAALPTIYDNIGSWGVDCNRASKGLFLGLLCLVVGVVVIIIFLVVKEDEDFPTDTIFWLTNGTLLVILSIAIFMNVIGLAQIRKLSVIGRKMTKLDNILSVISMLGVQLYGTFGILVGAVGLALDDSSDSHFLTSNQKRHAMLLFLSVAQILQATMQSSLISEGIRRTSLTRNQILTKPARQIITFLLFSNAVLWAFDTFVVHSWMSQELQLRFYGVLVWGVISRIGLPLLVFFRFHSCVLLLEIWKRSYQSLHIDPGN</sequence>
<dbReference type="PANTHER" id="PTHR21522:SF32">
    <property type="entry name" value="OTOPETRIN-2"/>
    <property type="match status" value="1"/>
</dbReference>
<evidence type="ECO:0000256" key="5">
    <source>
        <dbReference type="ARBA" id="ARBA00022692"/>
    </source>
</evidence>
<keyword evidence="7 12" id="KW-1133">Transmembrane helix</keyword>
<evidence type="ECO:0000256" key="6">
    <source>
        <dbReference type="ARBA" id="ARBA00022781"/>
    </source>
</evidence>
<feature type="transmembrane region" description="Helical" evidence="12">
    <location>
        <begin position="397"/>
        <end position="417"/>
    </location>
</feature>
<feature type="transmembrane region" description="Helical" evidence="12">
    <location>
        <begin position="464"/>
        <end position="483"/>
    </location>
</feature>
<evidence type="ECO:0000256" key="3">
    <source>
        <dbReference type="ARBA" id="ARBA00022448"/>
    </source>
</evidence>
<name>A0AAW2HTK9_9NEOP</name>
<keyword evidence="10" id="KW-0407">Ion channel</keyword>
<proteinExistence type="inferred from homology"/>
<protein>
    <submittedName>
        <fullName evidence="13">Uncharacterized protein</fullName>
    </submittedName>
</protein>
<keyword evidence="3" id="KW-0813">Transport</keyword>
<dbReference type="PANTHER" id="PTHR21522">
    <property type="entry name" value="PROTON CHANNEL OTOP"/>
    <property type="match status" value="1"/>
</dbReference>
<evidence type="ECO:0000256" key="12">
    <source>
        <dbReference type="SAM" id="Phobius"/>
    </source>
</evidence>
<feature type="transmembrane region" description="Helical" evidence="12">
    <location>
        <begin position="102"/>
        <end position="127"/>
    </location>
</feature>
<keyword evidence="9 12" id="KW-0472">Membrane</keyword>
<dbReference type="EMBL" id="JARGDH010000003">
    <property type="protein sequence ID" value="KAL0273350.1"/>
    <property type="molecule type" value="Genomic_DNA"/>
</dbReference>
<keyword evidence="5 12" id="KW-0812">Transmembrane</keyword>
<feature type="transmembrane region" description="Helical" evidence="12">
    <location>
        <begin position="537"/>
        <end position="561"/>
    </location>
</feature>
<feature type="transmembrane region" description="Helical" evidence="12">
    <location>
        <begin position="285"/>
        <end position="307"/>
    </location>
</feature>
<comment type="similarity">
    <text evidence="2">Belongs to the otopetrin family.</text>
</comment>
<evidence type="ECO:0000256" key="2">
    <source>
        <dbReference type="ARBA" id="ARBA00006513"/>
    </source>
</evidence>
<feature type="transmembrane region" description="Helical" evidence="12">
    <location>
        <begin position="581"/>
        <end position="601"/>
    </location>
</feature>
<evidence type="ECO:0000256" key="8">
    <source>
        <dbReference type="ARBA" id="ARBA00023065"/>
    </source>
</evidence>
<dbReference type="Pfam" id="PF03189">
    <property type="entry name" value="Otopetrin"/>
    <property type="match status" value="1"/>
</dbReference>
<feature type="transmembrane region" description="Helical" evidence="12">
    <location>
        <begin position="495"/>
        <end position="516"/>
    </location>
</feature>
<accession>A0AAW2HTK9</accession>
<evidence type="ECO:0000256" key="9">
    <source>
        <dbReference type="ARBA" id="ARBA00023136"/>
    </source>
</evidence>
<evidence type="ECO:0000256" key="10">
    <source>
        <dbReference type="ARBA" id="ARBA00023303"/>
    </source>
</evidence>
<dbReference type="GO" id="GO:0015252">
    <property type="term" value="F:proton channel activity"/>
    <property type="evidence" value="ECO:0007669"/>
    <property type="project" value="InterPro"/>
</dbReference>
<feature type="transmembrane region" description="Helical" evidence="12">
    <location>
        <begin position="657"/>
        <end position="682"/>
    </location>
</feature>
<feature type="transmembrane region" description="Helical" evidence="12">
    <location>
        <begin position="622"/>
        <end position="645"/>
    </location>
</feature>
<dbReference type="InterPro" id="IPR004878">
    <property type="entry name" value="Otopetrin"/>
</dbReference>
<feature type="compositionally biased region" description="Polar residues" evidence="11">
    <location>
        <begin position="42"/>
        <end position="60"/>
    </location>
</feature>
<organism evidence="13">
    <name type="scientific">Menopon gallinae</name>
    <name type="common">poultry shaft louse</name>
    <dbReference type="NCBI Taxonomy" id="328185"/>
    <lineage>
        <taxon>Eukaryota</taxon>
        <taxon>Metazoa</taxon>
        <taxon>Ecdysozoa</taxon>
        <taxon>Arthropoda</taxon>
        <taxon>Hexapoda</taxon>
        <taxon>Insecta</taxon>
        <taxon>Pterygota</taxon>
        <taxon>Neoptera</taxon>
        <taxon>Paraneoptera</taxon>
        <taxon>Psocodea</taxon>
        <taxon>Troctomorpha</taxon>
        <taxon>Phthiraptera</taxon>
        <taxon>Amblycera</taxon>
        <taxon>Menoponidae</taxon>
        <taxon>Menopon</taxon>
    </lineage>
</organism>
<feature type="transmembrane region" description="Helical" evidence="12">
    <location>
        <begin position="218"/>
        <end position="234"/>
    </location>
</feature>
<evidence type="ECO:0000256" key="1">
    <source>
        <dbReference type="ARBA" id="ARBA00004651"/>
    </source>
</evidence>
<feature type="transmembrane region" description="Helical" evidence="12">
    <location>
        <begin position="254"/>
        <end position="273"/>
    </location>
</feature>
<dbReference type="AlphaFoldDB" id="A0AAW2HTK9"/>
<feature type="region of interest" description="Disordered" evidence="11">
    <location>
        <begin position="42"/>
        <end position="61"/>
    </location>
</feature>
<dbReference type="GO" id="GO:0005886">
    <property type="term" value="C:plasma membrane"/>
    <property type="evidence" value="ECO:0007669"/>
    <property type="project" value="UniProtKB-SubCell"/>
</dbReference>
<evidence type="ECO:0000256" key="4">
    <source>
        <dbReference type="ARBA" id="ARBA00022475"/>
    </source>
</evidence>
<keyword evidence="6" id="KW-0375">Hydrogen ion transport</keyword>